<dbReference type="Proteomes" id="UP000053958">
    <property type="component" value="Unassembled WGS sequence"/>
</dbReference>
<accession>A0A0F4YQ47</accession>
<dbReference type="RefSeq" id="XP_013326822.1">
    <property type="nucleotide sequence ID" value="XM_013471368.1"/>
</dbReference>
<dbReference type="EMBL" id="LASV01000281">
    <property type="protein sequence ID" value="KKA20210.1"/>
    <property type="molecule type" value="Genomic_DNA"/>
</dbReference>
<evidence type="ECO:0000256" key="1">
    <source>
        <dbReference type="SAM" id="MobiDB-lite"/>
    </source>
</evidence>
<dbReference type="OrthoDB" id="4524137at2759"/>
<keyword evidence="2" id="KW-0812">Transmembrane</keyword>
<evidence type="ECO:0000256" key="3">
    <source>
        <dbReference type="SAM" id="SignalP"/>
    </source>
</evidence>
<evidence type="ECO:0000256" key="2">
    <source>
        <dbReference type="SAM" id="Phobius"/>
    </source>
</evidence>
<feature type="signal peptide" evidence="3">
    <location>
        <begin position="1"/>
        <end position="19"/>
    </location>
</feature>
<name>A0A0F4YQ47_RASE3</name>
<evidence type="ECO:0000313" key="5">
    <source>
        <dbReference type="Proteomes" id="UP000053958"/>
    </source>
</evidence>
<keyword evidence="5" id="KW-1185">Reference proteome</keyword>
<comment type="caution">
    <text evidence="4">The sequence shown here is derived from an EMBL/GenBank/DDBJ whole genome shotgun (WGS) entry which is preliminary data.</text>
</comment>
<organism evidence="4 5">
    <name type="scientific">Rasamsonia emersonii (strain ATCC 16479 / CBS 393.64 / IMI 116815)</name>
    <dbReference type="NCBI Taxonomy" id="1408163"/>
    <lineage>
        <taxon>Eukaryota</taxon>
        <taxon>Fungi</taxon>
        <taxon>Dikarya</taxon>
        <taxon>Ascomycota</taxon>
        <taxon>Pezizomycotina</taxon>
        <taxon>Eurotiomycetes</taxon>
        <taxon>Eurotiomycetidae</taxon>
        <taxon>Eurotiales</taxon>
        <taxon>Trichocomaceae</taxon>
        <taxon>Rasamsonia</taxon>
    </lineage>
</organism>
<evidence type="ECO:0008006" key="6">
    <source>
        <dbReference type="Google" id="ProtNLM"/>
    </source>
</evidence>
<feature type="chain" id="PRO_5002481899" description="Peptidase A1 domain-containing protein" evidence="3">
    <location>
        <begin position="20"/>
        <end position="403"/>
    </location>
</feature>
<gene>
    <name evidence="4" type="ORF">T310_5779</name>
</gene>
<feature type="transmembrane region" description="Helical" evidence="2">
    <location>
        <begin position="384"/>
        <end position="402"/>
    </location>
</feature>
<sequence length="403" mass="42442">MARRFFAIAVCGLAHLIYAQDTLSSATTSSTSMNTVPASASATPTDAAWVIPLVGPTNDSSSPWGANISLNGKPSPALVPIVVGNGSQSSGSESSSSVATFANAVPPSGSGDQLLWMASGSTELVLGQNSSLSFLHRDSSTNETLPTVPFGLNLGYAGKWNGSLVFGGSYDENRIYWQMSWAIIPETSNGQGTFLSTGKQTIGSVALRLYEYQPDLSPPPNFDGYPFGTSMDAGIVAQAPAILDFSSEELVLPSQAWCGRNITLEFNDDVKNMSGGWFTPFKIPILDELTSSPGRCSGPKDTNNSTPPMILGKPFFQSTYLYVDTNGDVYYSAVNRWDLPPNPVPFNASAFLKPPSPPPSATQSPRPTHSLSAGDKIVGPIGEGSIGALAGLVTVFLCAFLFL</sequence>
<keyword evidence="2" id="KW-1133">Transmembrane helix</keyword>
<keyword evidence="3" id="KW-0732">Signal</keyword>
<evidence type="ECO:0000313" key="4">
    <source>
        <dbReference type="EMBL" id="KKA20210.1"/>
    </source>
</evidence>
<dbReference type="AlphaFoldDB" id="A0A0F4YQ47"/>
<dbReference type="GeneID" id="25318119"/>
<reference evidence="4 5" key="1">
    <citation type="submission" date="2015-04" db="EMBL/GenBank/DDBJ databases">
        <authorList>
            <person name="Heijne W.H."/>
            <person name="Fedorova N.D."/>
            <person name="Nierman W.C."/>
            <person name="Vollebregt A.W."/>
            <person name="Zhao Z."/>
            <person name="Wu L."/>
            <person name="Kumar M."/>
            <person name="Stam H."/>
            <person name="van den Berg M.A."/>
            <person name="Pel H.J."/>
        </authorList>
    </citation>
    <scope>NUCLEOTIDE SEQUENCE [LARGE SCALE GENOMIC DNA]</scope>
    <source>
        <strain evidence="4 5">CBS 393.64</strain>
    </source>
</reference>
<keyword evidence="2" id="KW-0472">Membrane</keyword>
<proteinExistence type="predicted"/>
<feature type="region of interest" description="Disordered" evidence="1">
    <location>
        <begin position="348"/>
        <end position="374"/>
    </location>
</feature>
<protein>
    <recommendedName>
        <fullName evidence="6">Peptidase A1 domain-containing protein</fullName>
    </recommendedName>
</protein>